<dbReference type="EMBL" id="GL377578">
    <property type="protein sequence ID" value="EFJ28893.1"/>
    <property type="molecule type" value="Genomic_DNA"/>
</dbReference>
<dbReference type="PRINTS" id="PR00368">
    <property type="entry name" value="FADPNR"/>
</dbReference>
<dbReference type="InterPro" id="IPR036188">
    <property type="entry name" value="FAD/NAD-bd_sf"/>
</dbReference>
<dbReference type="OrthoDB" id="432536at2759"/>
<evidence type="ECO:0000259" key="1">
    <source>
        <dbReference type="Pfam" id="PF07992"/>
    </source>
</evidence>
<evidence type="ECO:0000313" key="2">
    <source>
        <dbReference type="EMBL" id="EFJ28893.1"/>
    </source>
</evidence>
<dbReference type="SUPFAM" id="SSF51905">
    <property type="entry name" value="FAD/NAD(P)-binding domain"/>
    <property type="match status" value="1"/>
</dbReference>
<sequence length="408" mass="44693">MRLRASYRSVVVGAGPAGLAAIANLLDAGIHPILWVDPAFAAGRLARYQRVPSNTKVQLFVDFAMASPTLARLAATMSPPPLGEFESMDPQGTCLLKHTARMVSQLTRGIQQHLADKVDCYQGWVTRVHGSSKQPSWSVALGVEAQDQEATVVDTDSVIFATGSHPIPSHSSWAPHKLYARPEHAKMVEELSLETALDPGALQSGVTPSDVVAVVGGSHSGVLCLKNLAELPNRPRKILHYYRQELKYAVYMDGWILYDNTGLKGDAAVWAQQVLEPGLVPRLDSHHLESPESEAEIYKATMPEVTKIIYAIGFQRNKLPEMVLEEFHGGGSKDHGERVKHSPQSGKLVLGDKPIPGLWGYGIAFPEETVDPLGNKEWAVGLWKFMRYMKKVIPENVAPEIMSNSSKL</sequence>
<reference evidence="2 3" key="1">
    <citation type="journal article" date="2011" name="Science">
        <title>The Selaginella genome identifies genetic changes associated with the evolution of vascular plants.</title>
        <authorList>
            <person name="Banks J.A."/>
            <person name="Nishiyama T."/>
            <person name="Hasebe M."/>
            <person name="Bowman J.L."/>
            <person name="Gribskov M."/>
            <person name="dePamphilis C."/>
            <person name="Albert V.A."/>
            <person name="Aono N."/>
            <person name="Aoyama T."/>
            <person name="Ambrose B.A."/>
            <person name="Ashton N.W."/>
            <person name="Axtell M.J."/>
            <person name="Barker E."/>
            <person name="Barker M.S."/>
            <person name="Bennetzen J.L."/>
            <person name="Bonawitz N.D."/>
            <person name="Chapple C."/>
            <person name="Cheng C."/>
            <person name="Correa L.G."/>
            <person name="Dacre M."/>
            <person name="DeBarry J."/>
            <person name="Dreyer I."/>
            <person name="Elias M."/>
            <person name="Engstrom E.M."/>
            <person name="Estelle M."/>
            <person name="Feng L."/>
            <person name="Finet C."/>
            <person name="Floyd S.K."/>
            <person name="Frommer W.B."/>
            <person name="Fujita T."/>
            <person name="Gramzow L."/>
            <person name="Gutensohn M."/>
            <person name="Harholt J."/>
            <person name="Hattori M."/>
            <person name="Heyl A."/>
            <person name="Hirai T."/>
            <person name="Hiwatashi Y."/>
            <person name="Ishikawa M."/>
            <person name="Iwata M."/>
            <person name="Karol K.G."/>
            <person name="Koehler B."/>
            <person name="Kolukisaoglu U."/>
            <person name="Kubo M."/>
            <person name="Kurata T."/>
            <person name="Lalonde S."/>
            <person name="Li K."/>
            <person name="Li Y."/>
            <person name="Litt A."/>
            <person name="Lyons E."/>
            <person name="Manning G."/>
            <person name="Maruyama T."/>
            <person name="Michael T.P."/>
            <person name="Mikami K."/>
            <person name="Miyazaki S."/>
            <person name="Morinaga S."/>
            <person name="Murata T."/>
            <person name="Mueller-Roeber B."/>
            <person name="Nelson D.R."/>
            <person name="Obara M."/>
            <person name="Oguri Y."/>
            <person name="Olmstead R.G."/>
            <person name="Onodera N."/>
            <person name="Petersen B.L."/>
            <person name="Pils B."/>
            <person name="Prigge M."/>
            <person name="Rensing S.A."/>
            <person name="Riano-Pachon D.M."/>
            <person name="Roberts A.W."/>
            <person name="Sato Y."/>
            <person name="Scheller H.V."/>
            <person name="Schulz B."/>
            <person name="Schulz C."/>
            <person name="Shakirov E.V."/>
            <person name="Shibagaki N."/>
            <person name="Shinohara N."/>
            <person name="Shippen D.E."/>
            <person name="Soerensen I."/>
            <person name="Sotooka R."/>
            <person name="Sugimoto N."/>
            <person name="Sugita M."/>
            <person name="Sumikawa N."/>
            <person name="Tanurdzic M."/>
            <person name="Theissen G."/>
            <person name="Ulvskov P."/>
            <person name="Wakazuki S."/>
            <person name="Weng J.K."/>
            <person name="Willats W.W."/>
            <person name="Wipf D."/>
            <person name="Wolf P.G."/>
            <person name="Yang L."/>
            <person name="Zimmer A.D."/>
            <person name="Zhu Q."/>
            <person name="Mitros T."/>
            <person name="Hellsten U."/>
            <person name="Loque D."/>
            <person name="Otillar R."/>
            <person name="Salamov A."/>
            <person name="Schmutz J."/>
            <person name="Shapiro H."/>
            <person name="Lindquist E."/>
            <person name="Lucas S."/>
            <person name="Rokhsar D."/>
            <person name="Grigoriev I.V."/>
        </authorList>
    </citation>
    <scope>NUCLEOTIDE SEQUENCE [LARGE SCALE GENOMIC DNA]</scope>
</reference>
<dbReference type="Gene3D" id="3.50.50.60">
    <property type="entry name" value="FAD/NAD(P)-binding domain"/>
    <property type="match status" value="1"/>
</dbReference>
<keyword evidence="3" id="KW-1185">Reference proteome</keyword>
<dbReference type="InterPro" id="IPR023753">
    <property type="entry name" value="FAD/NAD-binding_dom"/>
</dbReference>
<proteinExistence type="predicted"/>
<dbReference type="Proteomes" id="UP000001514">
    <property type="component" value="Unassembled WGS sequence"/>
</dbReference>
<dbReference type="Gramene" id="EFJ28893">
    <property type="protein sequence ID" value="EFJ28893"/>
    <property type="gene ID" value="SELMODRAFT_440944"/>
</dbReference>
<name>D8RFM3_SELML</name>
<dbReference type="HOGENOM" id="CLU_033663_1_0_1"/>
<dbReference type="PRINTS" id="PR00411">
    <property type="entry name" value="PNDRDTASEI"/>
</dbReference>
<dbReference type="InParanoid" id="D8RFM3"/>
<dbReference type="InterPro" id="IPR053275">
    <property type="entry name" value="Agnestin_monoxygenase"/>
</dbReference>
<dbReference type="KEGG" id="smo:SELMODRAFT_440944"/>
<dbReference type="PANTHER" id="PTHR38688:SF1">
    <property type="entry name" value="FAD_NAD(P)-BINDING DOMAIN-CONTAINING PROTEIN"/>
    <property type="match status" value="1"/>
</dbReference>
<dbReference type="GO" id="GO:0016491">
    <property type="term" value="F:oxidoreductase activity"/>
    <property type="evidence" value="ECO:0007669"/>
    <property type="project" value="InterPro"/>
</dbReference>
<protein>
    <recommendedName>
        <fullName evidence="1">FAD/NAD(P)-binding domain-containing protein</fullName>
    </recommendedName>
</protein>
<feature type="domain" description="FAD/NAD(P)-binding" evidence="1">
    <location>
        <begin position="8"/>
        <end position="226"/>
    </location>
</feature>
<dbReference type="OMA" id="PRCTHII"/>
<dbReference type="eggNOG" id="ENOG502RXKM">
    <property type="taxonomic scope" value="Eukaryota"/>
</dbReference>
<evidence type="ECO:0000313" key="3">
    <source>
        <dbReference type="Proteomes" id="UP000001514"/>
    </source>
</evidence>
<dbReference type="PANTHER" id="PTHR38688">
    <property type="entry name" value="PYR_REDOX_2 DOMAIN-CONTAINING PROTEIN"/>
    <property type="match status" value="1"/>
</dbReference>
<dbReference type="STRING" id="88036.D8RFM3"/>
<accession>D8RFM3</accession>
<organism evidence="3">
    <name type="scientific">Selaginella moellendorffii</name>
    <name type="common">Spikemoss</name>
    <dbReference type="NCBI Taxonomy" id="88036"/>
    <lineage>
        <taxon>Eukaryota</taxon>
        <taxon>Viridiplantae</taxon>
        <taxon>Streptophyta</taxon>
        <taxon>Embryophyta</taxon>
        <taxon>Tracheophyta</taxon>
        <taxon>Lycopodiopsida</taxon>
        <taxon>Selaginellales</taxon>
        <taxon>Selaginellaceae</taxon>
        <taxon>Selaginella</taxon>
    </lineage>
</organism>
<gene>
    <name evidence="2" type="ORF">SELMODRAFT_440944</name>
</gene>
<dbReference type="Pfam" id="PF07992">
    <property type="entry name" value="Pyr_redox_2"/>
    <property type="match status" value="1"/>
</dbReference>
<dbReference type="AlphaFoldDB" id="D8RFM3"/>